<comment type="caution">
    <text evidence="1">The sequence shown here is derived from an EMBL/GenBank/DDBJ whole genome shotgun (WGS) entry which is preliminary data.</text>
</comment>
<dbReference type="PANTHER" id="PTHR44489">
    <property type="match status" value="1"/>
</dbReference>
<gene>
    <name evidence="1" type="ORF">TIFTF001_037458</name>
</gene>
<dbReference type="AlphaFoldDB" id="A0AA88J8Y9"/>
<dbReference type="Proteomes" id="UP001187192">
    <property type="component" value="Unassembled WGS sequence"/>
</dbReference>
<protein>
    <submittedName>
        <fullName evidence="1">Uncharacterized protein</fullName>
    </submittedName>
</protein>
<keyword evidence="2" id="KW-1185">Reference proteome</keyword>
<evidence type="ECO:0000313" key="1">
    <source>
        <dbReference type="EMBL" id="GMN68403.1"/>
    </source>
</evidence>
<proteinExistence type="predicted"/>
<dbReference type="PANTHER" id="PTHR44489:SF14">
    <property type="entry name" value="ZINC FINGER CCCH DOMAIN-CONTAINING PROTEIN 59-RELATED"/>
    <property type="match status" value="1"/>
</dbReference>
<reference evidence="1" key="1">
    <citation type="submission" date="2023-07" db="EMBL/GenBank/DDBJ databases">
        <title>draft genome sequence of fig (Ficus carica).</title>
        <authorList>
            <person name="Takahashi T."/>
            <person name="Nishimura K."/>
        </authorList>
    </citation>
    <scope>NUCLEOTIDE SEQUENCE</scope>
</reference>
<dbReference type="InterPro" id="IPR044715">
    <property type="entry name" value="WDR86-like"/>
</dbReference>
<organism evidence="1 2">
    <name type="scientific">Ficus carica</name>
    <name type="common">Common fig</name>
    <dbReference type="NCBI Taxonomy" id="3494"/>
    <lineage>
        <taxon>Eukaryota</taxon>
        <taxon>Viridiplantae</taxon>
        <taxon>Streptophyta</taxon>
        <taxon>Embryophyta</taxon>
        <taxon>Tracheophyta</taxon>
        <taxon>Spermatophyta</taxon>
        <taxon>Magnoliopsida</taxon>
        <taxon>eudicotyledons</taxon>
        <taxon>Gunneridae</taxon>
        <taxon>Pentapetalae</taxon>
        <taxon>rosids</taxon>
        <taxon>fabids</taxon>
        <taxon>Rosales</taxon>
        <taxon>Moraceae</taxon>
        <taxon>Ficeae</taxon>
        <taxon>Ficus</taxon>
    </lineage>
</organism>
<accession>A0AA88J8Y9</accession>
<name>A0AA88J8Y9_FICCA</name>
<evidence type="ECO:0000313" key="2">
    <source>
        <dbReference type="Proteomes" id="UP001187192"/>
    </source>
</evidence>
<dbReference type="EMBL" id="BTGU01000606">
    <property type="protein sequence ID" value="GMN68403.1"/>
    <property type="molecule type" value="Genomic_DNA"/>
</dbReference>
<sequence length="80" mass="8939">MFQGVLALGGMTILVTPNEEVRHDILFCFCDDNSVHLYDLPSFQKKGRVFARQEARLIHVHDGNGGLFFIGDRTGFITVG</sequence>